<comment type="caution">
    <text evidence="1">The sequence shown here is derived from an EMBL/GenBank/DDBJ whole genome shotgun (WGS) entry which is preliminary data.</text>
</comment>
<proteinExistence type="predicted"/>
<keyword evidence="2" id="KW-1185">Reference proteome</keyword>
<name>A0ABQ4VCF9_9MYCO</name>
<evidence type="ECO:0000313" key="1">
    <source>
        <dbReference type="EMBL" id="GJF19631.1"/>
    </source>
</evidence>
<protein>
    <submittedName>
        <fullName evidence="1">Uncharacterized protein</fullName>
    </submittedName>
</protein>
<dbReference type="Proteomes" id="UP001060504">
    <property type="component" value="Unassembled WGS sequence"/>
</dbReference>
<gene>
    <name evidence="1" type="ORF">NGTWS1702_28400</name>
</gene>
<accession>A0ABQ4VCF9</accession>
<evidence type="ECO:0000313" key="2">
    <source>
        <dbReference type="Proteomes" id="UP001060504"/>
    </source>
</evidence>
<reference evidence="1 2" key="1">
    <citation type="submission" date="2021-08" db="EMBL/GenBank/DDBJ databases">
        <title>Draft genome sequence of Mycolicibacterium sp. NGTWS1702 strain.</title>
        <authorList>
            <person name="Matsumoto M."/>
            <person name="Tang B.C.C."/>
            <person name="Machida Y."/>
            <person name="Matoyama H."/>
            <person name="Kishihara T."/>
            <person name="Sato S."/>
            <person name="Kondo I."/>
            <person name="Sano M."/>
            <person name="Kato G."/>
        </authorList>
    </citation>
    <scope>NUCLEOTIDE SEQUENCE [LARGE SCALE GENOMIC DNA]</scope>
    <source>
        <strain evidence="1 2">NGTWSNA01</strain>
    </source>
</reference>
<dbReference type="EMBL" id="BPRH01002968">
    <property type="protein sequence ID" value="GJF19631.1"/>
    <property type="molecule type" value="Genomic_DNA"/>
</dbReference>
<organism evidence="1 2">
    <name type="scientific">Mycolicibacterium cyprinidarum</name>
    <dbReference type="NCBI Taxonomy" id="2860311"/>
    <lineage>
        <taxon>Bacteria</taxon>
        <taxon>Bacillati</taxon>
        <taxon>Actinomycetota</taxon>
        <taxon>Actinomycetes</taxon>
        <taxon>Mycobacteriales</taxon>
        <taxon>Mycobacteriaceae</taxon>
        <taxon>Mycolicibacterium</taxon>
    </lineage>
</organism>
<sequence>MSEAAISRLIGTSVTGIGVHVDIPATSESSSTKWSKMALQLIKASRPVVSVDRIRRAGSINSPTAGPLQRSDDLLGLKLDRGHRDLRLLRH</sequence>